<comment type="caution">
    <text evidence="1">The sequence shown here is derived from an EMBL/GenBank/DDBJ whole genome shotgun (WGS) entry which is preliminary data.</text>
</comment>
<reference evidence="1 2" key="1">
    <citation type="journal article" date="2018" name="New Phytol.">
        <title>Phylogenomics of Endogonaceae and evolution of mycorrhizas within Mucoromycota.</title>
        <authorList>
            <person name="Chang Y."/>
            <person name="Desiro A."/>
            <person name="Na H."/>
            <person name="Sandor L."/>
            <person name="Lipzen A."/>
            <person name="Clum A."/>
            <person name="Barry K."/>
            <person name="Grigoriev I.V."/>
            <person name="Martin F.M."/>
            <person name="Stajich J.E."/>
            <person name="Smith M.E."/>
            <person name="Bonito G."/>
            <person name="Spatafora J.W."/>
        </authorList>
    </citation>
    <scope>NUCLEOTIDE SEQUENCE [LARGE SCALE GENOMIC DNA]</scope>
    <source>
        <strain evidence="1 2">AD002</strain>
    </source>
</reference>
<evidence type="ECO:0000313" key="2">
    <source>
        <dbReference type="Proteomes" id="UP000274822"/>
    </source>
</evidence>
<keyword evidence="2" id="KW-1185">Reference proteome</keyword>
<organism evidence="1 2">
    <name type="scientific">Jimgerdemannia flammicorona</name>
    <dbReference type="NCBI Taxonomy" id="994334"/>
    <lineage>
        <taxon>Eukaryota</taxon>
        <taxon>Fungi</taxon>
        <taxon>Fungi incertae sedis</taxon>
        <taxon>Mucoromycota</taxon>
        <taxon>Mucoromycotina</taxon>
        <taxon>Endogonomycetes</taxon>
        <taxon>Endogonales</taxon>
        <taxon>Endogonaceae</taxon>
        <taxon>Jimgerdemannia</taxon>
    </lineage>
</organism>
<dbReference type="Proteomes" id="UP000274822">
    <property type="component" value="Unassembled WGS sequence"/>
</dbReference>
<dbReference type="EMBL" id="RBNJ01010965">
    <property type="protein sequence ID" value="RUS26229.1"/>
    <property type="molecule type" value="Genomic_DNA"/>
</dbReference>
<dbReference type="AlphaFoldDB" id="A0A433Q8Z8"/>
<accession>A0A433Q8Z8</accession>
<feature type="non-terminal residue" evidence="1">
    <location>
        <position position="47"/>
    </location>
</feature>
<evidence type="ECO:0000313" key="1">
    <source>
        <dbReference type="EMBL" id="RUS26229.1"/>
    </source>
</evidence>
<sequence length="47" mass="5408">MRHKGRLGCGLTAKGCMLKWVMWQVSQEQRARSVAGGEWKSIYRIDV</sequence>
<name>A0A433Q8Z8_9FUNG</name>
<gene>
    <name evidence="1" type="ORF">BC938DRAFT_471050</name>
</gene>
<proteinExistence type="predicted"/>
<protein>
    <submittedName>
        <fullName evidence="1">Uncharacterized protein</fullName>
    </submittedName>
</protein>